<evidence type="ECO:0000256" key="8">
    <source>
        <dbReference type="ARBA" id="ARBA00023212"/>
    </source>
</evidence>
<dbReference type="GO" id="GO:0030017">
    <property type="term" value="C:sarcomere"/>
    <property type="evidence" value="ECO:0007669"/>
    <property type="project" value="UniProtKB-SubCell"/>
</dbReference>
<evidence type="ECO:0000256" key="5">
    <source>
        <dbReference type="ARBA" id="ARBA00022737"/>
    </source>
</evidence>
<dbReference type="InterPro" id="IPR001715">
    <property type="entry name" value="CH_dom"/>
</dbReference>
<evidence type="ECO:0000256" key="6">
    <source>
        <dbReference type="ARBA" id="ARBA00022889"/>
    </source>
</evidence>
<dbReference type="CDD" id="cd21304">
    <property type="entry name" value="CH_PARVA_B_rpt1"/>
    <property type="match status" value="1"/>
</dbReference>
<dbReference type="Gene3D" id="1.10.418.10">
    <property type="entry name" value="Calponin-like domain"/>
    <property type="match status" value="2"/>
</dbReference>
<feature type="domain" description="Calponin-homology (CH)" evidence="10">
    <location>
        <begin position="257"/>
        <end position="363"/>
    </location>
</feature>
<proteinExistence type="inferred from homology"/>
<dbReference type="PANTHER" id="PTHR12114">
    <property type="entry name" value="PARVIN"/>
    <property type="match status" value="1"/>
</dbReference>
<dbReference type="GO" id="GO:0034446">
    <property type="term" value="P:substrate adhesion-dependent cell spreading"/>
    <property type="evidence" value="ECO:0007669"/>
    <property type="project" value="TreeGrafter"/>
</dbReference>
<feature type="compositionally biased region" description="Polar residues" evidence="9">
    <location>
        <begin position="1"/>
        <end position="17"/>
    </location>
</feature>
<dbReference type="InterPro" id="IPR036872">
    <property type="entry name" value="CH_dom_sf"/>
</dbReference>
<evidence type="ECO:0000256" key="1">
    <source>
        <dbReference type="ARBA" id="ARBA00004204"/>
    </source>
</evidence>
<dbReference type="PROSITE" id="PS50021">
    <property type="entry name" value="CH"/>
    <property type="match status" value="2"/>
</dbReference>
<dbReference type="GO" id="GO:0005925">
    <property type="term" value="C:focal adhesion"/>
    <property type="evidence" value="ECO:0007669"/>
    <property type="project" value="TreeGrafter"/>
</dbReference>
<comment type="subcellular location">
    <subcellularLocation>
        <location evidence="2">Cytoplasm</location>
        <location evidence="2">Cytoskeleton</location>
    </subcellularLocation>
    <subcellularLocation>
        <location evidence="1">Cytoplasm</location>
        <location evidence="1">Myofibril</location>
        <location evidence="1">Sarcomere</location>
    </subcellularLocation>
</comment>
<keyword evidence="8" id="KW-0206">Cytoskeleton</keyword>
<dbReference type="Pfam" id="PF00307">
    <property type="entry name" value="CH"/>
    <property type="match status" value="2"/>
</dbReference>
<dbReference type="GO" id="GO:0071963">
    <property type="term" value="P:establishment or maintenance of cell polarity regulating cell shape"/>
    <property type="evidence" value="ECO:0007669"/>
    <property type="project" value="TreeGrafter"/>
</dbReference>
<keyword evidence="4" id="KW-0963">Cytoplasm</keyword>
<protein>
    <submittedName>
        <fullName evidence="11">Putative alpha-parvin</fullName>
    </submittedName>
</protein>
<accession>A0A1Q3FJU7</accession>
<organism evidence="11">
    <name type="scientific">Culex tarsalis</name>
    <name type="common">Encephalitis mosquito</name>
    <dbReference type="NCBI Taxonomy" id="7177"/>
    <lineage>
        <taxon>Eukaryota</taxon>
        <taxon>Metazoa</taxon>
        <taxon>Ecdysozoa</taxon>
        <taxon>Arthropoda</taxon>
        <taxon>Hexapoda</taxon>
        <taxon>Insecta</taxon>
        <taxon>Pterygota</taxon>
        <taxon>Neoptera</taxon>
        <taxon>Endopterygota</taxon>
        <taxon>Diptera</taxon>
        <taxon>Nematocera</taxon>
        <taxon>Culicoidea</taxon>
        <taxon>Culicidae</taxon>
        <taxon>Culicinae</taxon>
        <taxon>Culicini</taxon>
        <taxon>Culex</taxon>
        <taxon>Culex</taxon>
    </lineage>
</organism>
<keyword evidence="5" id="KW-0677">Repeat</keyword>
<reference evidence="11" key="1">
    <citation type="submission" date="2017-01" db="EMBL/GenBank/DDBJ databases">
        <title>A deep insight into the sialotranscriptome of adult male and female Cluex tarsalis mosquitoes.</title>
        <authorList>
            <person name="Ribeiro J.M."/>
            <person name="Moreira F."/>
            <person name="Bernard K.A."/>
            <person name="Calvo E."/>
        </authorList>
    </citation>
    <scope>NUCLEOTIDE SEQUENCE</scope>
    <source>
        <strain evidence="11">Kern County</strain>
        <tissue evidence="11">Salivary glands</tissue>
    </source>
</reference>
<feature type="domain" description="Calponin-homology (CH)" evidence="10">
    <location>
        <begin position="90"/>
        <end position="197"/>
    </location>
</feature>
<dbReference type="SMART" id="SM00033">
    <property type="entry name" value="CH"/>
    <property type="match status" value="2"/>
</dbReference>
<dbReference type="PANTHER" id="PTHR12114:SF4">
    <property type="entry name" value="GH23568P"/>
    <property type="match status" value="1"/>
</dbReference>
<dbReference type="GO" id="GO:0030036">
    <property type="term" value="P:actin cytoskeleton organization"/>
    <property type="evidence" value="ECO:0007669"/>
    <property type="project" value="InterPro"/>
</dbReference>
<dbReference type="CDD" id="cd21306">
    <property type="entry name" value="CH_PARVA_B_rpt2"/>
    <property type="match status" value="1"/>
</dbReference>
<dbReference type="GO" id="GO:0030031">
    <property type="term" value="P:cell projection assembly"/>
    <property type="evidence" value="ECO:0007669"/>
    <property type="project" value="TreeGrafter"/>
</dbReference>
<keyword evidence="6" id="KW-0130">Cell adhesion</keyword>
<evidence type="ECO:0000313" key="11">
    <source>
        <dbReference type="EMBL" id="JAV27794.1"/>
    </source>
</evidence>
<dbReference type="FunFam" id="1.10.418.10:FF:000015">
    <property type="entry name" value="Parvin beta"/>
    <property type="match status" value="1"/>
</dbReference>
<evidence type="ECO:0000256" key="4">
    <source>
        <dbReference type="ARBA" id="ARBA00022490"/>
    </source>
</evidence>
<evidence type="ECO:0000259" key="10">
    <source>
        <dbReference type="PROSITE" id="PS50021"/>
    </source>
</evidence>
<dbReference type="AlphaFoldDB" id="A0A1Q3FJU7"/>
<sequence length="366" mass="41725">MSTLSRPKSPRTPTSGKNFDKEESFWDKIGTLGRKKRIKEVQEVQQEGKIAIDSPGSPNAPVIPPEDYNLEDNESRSIVQQASLEHPHFRELLQVLIDWINDELVEERIIVTNIEEDLYDGQVLQKLFEKLTGHKLNVAEVTQSAEGQRQKLAVVLNAVNHTLGFHHNIPKWTVESIHTKNTVSILHLLVALVRHFRAPIRLPENVSVTVVLAQKVNGKLTSRFLKEQITEQYDDVGMRCERDAFDTLFDHAPEKLAVVKKSLITFVNKHLNKLNFEAADLGSDFKDGVFLCLLMGLLGGFFVPLHEFHLTPKDTDQMVHNVSFAFELMMDQGLKPKARPEDIVNMDLKSTLRVLYTLFTKYRNIS</sequence>
<dbReference type="PIRSF" id="PIRSF039131">
    <property type="entry name" value="Parvin"/>
    <property type="match status" value="1"/>
</dbReference>
<evidence type="ECO:0000256" key="3">
    <source>
        <dbReference type="ARBA" id="ARBA00005666"/>
    </source>
</evidence>
<comment type="similarity">
    <text evidence="3">Belongs to the parvin family.</text>
</comment>
<evidence type="ECO:0000256" key="7">
    <source>
        <dbReference type="ARBA" id="ARBA00023203"/>
    </source>
</evidence>
<feature type="region of interest" description="Disordered" evidence="9">
    <location>
        <begin position="1"/>
        <end position="22"/>
    </location>
</feature>
<keyword evidence="7" id="KW-0009">Actin-binding</keyword>
<dbReference type="GO" id="GO:0015629">
    <property type="term" value="C:actin cytoskeleton"/>
    <property type="evidence" value="ECO:0007669"/>
    <property type="project" value="TreeGrafter"/>
</dbReference>
<dbReference type="SUPFAM" id="SSF47576">
    <property type="entry name" value="Calponin-homology domain, CH-domain"/>
    <property type="match status" value="1"/>
</dbReference>
<dbReference type="InterPro" id="IPR028433">
    <property type="entry name" value="Parvin"/>
</dbReference>
<evidence type="ECO:0000256" key="9">
    <source>
        <dbReference type="SAM" id="MobiDB-lite"/>
    </source>
</evidence>
<dbReference type="FunFam" id="1.10.418.10:FF:000011">
    <property type="entry name" value="Parvin, beta"/>
    <property type="match status" value="1"/>
</dbReference>
<dbReference type="GO" id="GO:0003779">
    <property type="term" value="F:actin binding"/>
    <property type="evidence" value="ECO:0007669"/>
    <property type="project" value="UniProtKB-KW"/>
</dbReference>
<evidence type="ECO:0000256" key="2">
    <source>
        <dbReference type="ARBA" id="ARBA00004245"/>
    </source>
</evidence>
<name>A0A1Q3FJU7_CULTA</name>
<dbReference type="EMBL" id="GFDL01007251">
    <property type="protein sequence ID" value="JAV27794.1"/>
    <property type="molecule type" value="Transcribed_RNA"/>
</dbReference>
<feature type="region of interest" description="Disordered" evidence="9">
    <location>
        <begin position="45"/>
        <end position="64"/>
    </location>
</feature>